<dbReference type="EMBL" id="RCCE01000003">
    <property type="protein sequence ID" value="RLJ51788.1"/>
    <property type="molecule type" value="Genomic_DNA"/>
</dbReference>
<comment type="caution">
    <text evidence="1">The sequence shown here is derived from an EMBL/GenBank/DDBJ whole genome shotgun (WGS) entry which is preliminary data.</text>
</comment>
<evidence type="ECO:0000313" key="2">
    <source>
        <dbReference type="Proteomes" id="UP000269157"/>
    </source>
</evidence>
<organism evidence="1 2">
    <name type="scientific">Litoreibacter meonggei</name>
    <dbReference type="NCBI Taxonomy" id="1049199"/>
    <lineage>
        <taxon>Bacteria</taxon>
        <taxon>Pseudomonadati</taxon>
        <taxon>Pseudomonadota</taxon>
        <taxon>Alphaproteobacteria</taxon>
        <taxon>Rhodobacterales</taxon>
        <taxon>Roseobacteraceae</taxon>
        <taxon>Litoreibacter</taxon>
    </lineage>
</organism>
<proteinExistence type="predicted"/>
<accession>A0A497WFA4</accession>
<name>A0A497WFA4_9RHOB</name>
<reference evidence="1 2" key="1">
    <citation type="submission" date="2018-10" db="EMBL/GenBank/DDBJ databases">
        <title>Genomic Encyclopedia of Archaeal and Bacterial Type Strains, Phase II (KMG-II): from individual species to whole genera.</title>
        <authorList>
            <person name="Goeker M."/>
        </authorList>
    </citation>
    <scope>NUCLEOTIDE SEQUENCE [LARGE SCALE GENOMIC DNA]</scope>
    <source>
        <strain evidence="1 2">DSM 29466</strain>
    </source>
</reference>
<dbReference type="AlphaFoldDB" id="A0A497WFA4"/>
<keyword evidence="2" id="KW-1185">Reference proteome</keyword>
<sequence>MMCLLSDAPPEHASECSIPRVAITGDNKNVIGKPENRLLRPSSSLVKNGKVLIGDILPWGLCVSVPMLNHERLL</sequence>
<protein>
    <submittedName>
        <fullName evidence="1">Uncharacterized protein</fullName>
    </submittedName>
</protein>
<evidence type="ECO:0000313" key="1">
    <source>
        <dbReference type="EMBL" id="RLJ51788.1"/>
    </source>
</evidence>
<gene>
    <name evidence="1" type="ORF">BCF46_2010</name>
</gene>
<dbReference type="Proteomes" id="UP000269157">
    <property type="component" value="Unassembled WGS sequence"/>
</dbReference>